<keyword evidence="4" id="KW-1185">Reference proteome</keyword>
<dbReference type="InterPro" id="IPR013154">
    <property type="entry name" value="ADH-like_N"/>
</dbReference>
<dbReference type="PANTHER" id="PTHR45033">
    <property type="match status" value="1"/>
</dbReference>
<proteinExistence type="predicted"/>
<protein>
    <submittedName>
        <fullName evidence="3">NADPH:quinone oxidoreductase</fullName>
    </submittedName>
</protein>
<sequence>MTPSAADPTSPPSSPRVATRGAAYAVRRGGGIDGIGRIEREVAPPRGKDVLVRIGAVALNHRDLMFADGRSGTGGPPTVLASDAAGTVLAVGPDVTSLAVGDRVVSSFFPDWLSGPATDSGIARALGGTVDGVLAEQVVLPEMAWVPAPGHLNDIEAATLSCAGVTAWHALFGIEPLPPNSTVALLGTGGVSIWALQLAKAAGYRVMITSSDDAKLLRARELGADVTLNYRSVPQWGTELRRLNDGQGVDRVLDVGGPETITESIAALRTGGTVAVIGRMSGASPARFNPADLFLGSKRLVGLMVGSREMAVALARFVERANLHPVVDQVFGFHQVQEAYRHLATARHLGKIVIDVGGDRGPGEAGRAP</sequence>
<dbReference type="InterPro" id="IPR052711">
    <property type="entry name" value="Zinc_ADH-like"/>
</dbReference>
<dbReference type="CDD" id="cd08276">
    <property type="entry name" value="MDR7"/>
    <property type="match status" value="1"/>
</dbReference>
<feature type="domain" description="Enoyl reductase (ER)" evidence="2">
    <location>
        <begin position="30"/>
        <end position="354"/>
    </location>
</feature>
<dbReference type="InterPro" id="IPR036291">
    <property type="entry name" value="NAD(P)-bd_dom_sf"/>
</dbReference>
<evidence type="ECO:0000313" key="4">
    <source>
        <dbReference type="Proteomes" id="UP000623419"/>
    </source>
</evidence>
<dbReference type="Pfam" id="PF00107">
    <property type="entry name" value="ADH_zinc_N"/>
    <property type="match status" value="1"/>
</dbReference>
<dbReference type="InterPro" id="IPR013149">
    <property type="entry name" value="ADH-like_C"/>
</dbReference>
<organism evidence="3 4">
    <name type="scientific">Arenimonas soli</name>
    <dbReference type="NCBI Taxonomy" id="2269504"/>
    <lineage>
        <taxon>Bacteria</taxon>
        <taxon>Pseudomonadati</taxon>
        <taxon>Pseudomonadota</taxon>
        <taxon>Gammaproteobacteria</taxon>
        <taxon>Lysobacterales</taxon>
        <taxon>Lysobacteraceae</taxon>
        <taxon>Arenimonas</taxon>
    </lineage>
</organism>
<dbReference type="SMART" id="SM00829">
    <property type="entry name" value="PKS_ER"/>
    <property type="match status" value="1"/>
</dbReference>
<dbReference type="PANTHER" id="PTHR45033:SF2">
    <property type="entry name" value="ZINC-TYPE ALCOHOL DEHYDROGENASE-LIKE PROTEIN C1773.06C"/>
    <property type="match status" value="1"/>
</dbReference>
<evidence type="ECO:0000313" key="3">
    <source>
        <dbReference type="EMBL" id="GGA79876.1"/>
    </source>
</evidence>
<dbReference type="Gene3D" id="3.90.180.10">
    <property type="entry name" value="Medium-chain alcohol dehydrogenases, catalytic domain"/>
    <property type="match status" value="1"/>
</dbReference>
<dbReference type="InterPro" id="IPR020843">
    <property type="entry name" value="ER"/>
</dbReference>
<dbReference type="SUPFAM" id="SSF50129">
    <property type="entry name" value="GroES-like"/>
    <property type="match status" value="1"/>
</dbReference>
<comment type="caution">
    <text evidence="3">The sequence shown here is derived from an EMBL/GenBank/DDBJ whole genome shotgun (WGS) entry which is preliminary data.</text>
</comment>
<reference evidence="4" key="1">
    <citation type="journal article" date="2019" name="Int. J. Syst. Evol. Microbiol.">
        <title>The Global Catalogue of Microorganisms (GCM) 10K type strain sequencing project: providing services to taxonomists for standard genome sequencing and annotation.</title>
        <authorList>
            <consortium name="The Broad Institute Genomics Platform"/>
            <consortium name="The Broad Institute Genome Sequencing Center for Infectious Disease"/>
            <person name="Wu L."/>
            <person name="Ma J."/>
        </authorList>
    </citation>
    <scope>NUCLEOTIDE SEQUENCE [LARGE SCALE GENOMIC DNA]</scope>
    <source>
        <strain evidence="4">CGMCC 1.15905</strain>
    </source>
</reference>
<accession>A0ABQ1HIQ3</accession>
<dbReference type="InterPro" id="IPR011032">
    <property type="entry name" value="GroES-like_sf"/>
</dbReference>
<dbReference type="EMBL" id="BMKC01000002">
    <property type="protein sequence ID" value="GGA79876.1"/>
    <property type="molecule type" value="Genomic_DNA"/>
</dbReference>
<dbReference type="Proteomes" id="UP000623419">
    <property type="component" value="Unassembled WGS sequence"/>
</dbReference>
<gene>
    <name evidence="3" type="ORF">GCM10011521_17670</name>
</gene>
<dbReference type="Gene3D" id="3.40.50.720">
    <property type="entry name" value="NAD(P)-binding Rossmann-like Domain"/>
    <property type="match status" value="1"/>
</dbReference>
<dbReference type="SUPFAM" id="SSF51735">
    <property type="entry name" value="NAD(P)-binding Rossmann-fold domains"/>
    <property type="match status" value="1"/>
</dbReference>
<evidence type="ECO:0000259" key="2">
    <source>
        <dbReference type="SMART" id="SM00829"/>
    </source>
</evidence>
<dbReference type="Pfam" id="PF08240">
    <property type="entry name" value="ADH_N"/>
    <property type="match status" value="1"/>
</dbReference>
<feature type="region of interest" description="Disordered" evidence="1">
    <location>
        <begin position="1"/>
        <end position="20"/>
    </location>
</feature>
<evidence type="ECO:0000256" key="1">
    <source>
        <dbReference type="SAM" id="MobiDB-lite"/>
    </source>
</evidence>
<dbReference type="RefSeq" id="WP_188663318.1">
    <property type="nucleotide sequence ID" value="NZ_BMKC01000002.1"/>
</dbReference>
<name>A0ABQ1HIQ3_9GAMM</name>